<dbReference type="EMBL" id="MTZU01000087">
    <property type="protein sequence ID" value="PCE29099.1"/>
    <property type="molecule type" value="Genomic_DNA"/>
</dbReference>
<proteinExistence type="predicted"/>
<dbReference type="AlphaFoldDB" id="A0A2A4F9S3"/>
<gene>
    <name evidence="1" type="ORF">BZL54_28075</name>
</gene>
<name>A0A2A4F9S3_9BURK</name>
<protein>
    <submittedName>
        <fullName evidence="1">Uncharacterized protein</fullName>
    </submittedName>
</protein>
<reference evidence="1 2" key="1">
    <citation type="submission" date="2017-01" db="EMBL/GenBank/DDBJ databases">
        <title>Whole-Genome Shotgun Sequencing of Two beta-Proteobacterial Species in Search of the Bulgecin Biosynthetic Cluster.</title>
        <authorList>
            <person name="Horsman M.E."/>
            <person name="Marous D.R."/>
            <person name="Li R."/>
            <person name="Oliver R.A."/>
            <person name="Byun B."/>
            <person name="Emrich S.J."/>
            <person name="Boggess B."/>
            <person name="Townsend C.A."/>
            <person name="Mobashery S."/>
        </authorList>
    </citation>
    <scope>NUCLEOTIDE SEQUENCE [LARGE SCALE GENOMIC DNA]</scope>
    <source>
        <strain evidence="1 2">ATCC 31433</strain>
    </source>
</reference>
<comment type="caution">
    <text evidence="1">The sequence shown here is derived from an EMBL/GenBank/DDBJ whole genome shotgun (WGS) entry which is preliminary data.</text>
</comment>
<sequence>MPMRSNPMSVLPAPTFDDVTDAAAVLDGVLPVEGKRVGVLVSGDNVDLALRRAAARLSVVARAGAPAQAACAIRSR</sequence>
<evidence type="ECO:0000313" key="1">
    <source>
        <dbReference type="EMBL" id="PCE29099.1"/>
    </source>
</evidence>
<evidence type="ECO:0000313" key="2">
    <source>
        <dbReference type="Proteomes" id="UP000217994"/>
    </source>
</evidence>
<organism evidence="1 2">
    <name type="scientific">Burkholderia ubonensis subsp. mesacidophila</name>
    <dbReference type="NCBI Taxonomy" id="265293"/>
    <lineage>
        <taxon>Bacteria</taxon>
        <taxon>Pseudomonadati</taxon>
        <taxon>Pseudomonadota</taxon>
        <taxon>Betaproteobacteria</taxon>
        <taxon>Burkholderiales</taxon>
        <taxon>Burkholderiaceae</taxon>
        <taxon>Burkholderia</taxon>
        <taxon>Burkholderia cepacia complex</taxon>
    </lineage>
</organism>
<accession>A0A2A4F9S3</accession>
<dbReference type="Proteomes" id="UP000217994">
    <property type="component" value="Unassembled WGS sequence"/>
</dbReference>